<dbReference type="InterPro" id="IPR013769">
    <property type="entry name" value="Band3_cytoplasmic_dom"/>
</dbReference>
<dbReference type="Proteomes" id="UP000095283">
    <property type="component" value="Unplaced"/>
</dbReference>
<dbReference type="AlphaFoldDB" id="A0A1I7X7I3"/>
<evidence type="ECO:0000313" key="4">
    <source>
        <dbReference type="Proteomes" id="UP000095283"/>
    </source>
</evidence>
<evidence type="ECO:0000313" key="5">
    <source>
        <dbReference type="WBParaSite" id="Hba_13387"/>
    </source>
</evidence>
<organism evidence="4 5">
    <name type="scientific">Heterorhabditis bacteriophora</name>
    <name type="common">Entomopathogenic nematode worm</name>
    <dbReference type="NCBI Taxonomy" id="37862"/>
    <lineage>
        <taxon>Eukaryota</taxon>
        <taxon>Metazoa</taxon>
        <taxon>Ecdysozoa</taxon>
        <taxon>Nematoda</taxon>
        <taxon>Chromadorea</taxon>
        <taxon>Rhabditida</taxon>
        <taxon>Rhabditina</taxon>
        <taxon>Rhabditomorpha</taxon>
        <taxon>Strongyloidea</taxon>
        <taxon>Heterorhabditidae</taxon>
        <taxon>Heterorhabditis</taxon>
    </lineage>
</organism>
<dbReference type="InterPro" id="IPR016152">
    <property type="entry name" value="PTrfase/Anion_transptr"/>
</dbReference>
<dbReference type="PANTHER" id="PTHR11453:SF36">
    <property type="entry name" value="ANION EXCHANGE PROTEIN"/>
    <property type="match status" value="1"/>
</dbReference>
<keyword evidence="4" id="KW-1185">Reference proteome</keyword>
<evidence type="ECO:0000256" key="2">
    <source>
        <dbReference type="SAM" id="Phobius"/>
    </source>
</evidence>
<keyword evidence="2" id="KW-0472">Membrane</keyword>
<dbReference type="GO" id="GO:0005886">
    <property type="term" value="C:plasma membrane"/>
    <property type="evidence" value="ECO:0007669"/>
    <property type="project" value="TreeGrafter"/>
</dbReference>
<reference evidence="5" key="1">
    <citation type="submission" date="2016-11" db="UniProtKB">
        <authorList>
            <consortium name="WormBaseParasite"/>
        </authorList>
    </citation>
    <scope>IDENTIFICATION</scope>
</reference>
<keyword evidence="2" id="KW-0812">Transmembrane</keyword>
<proteinExistence type="predicted"/>
<evidence type="ECO:0000259" key="3">
    <source>
        <dbReference type="Pfam" id="PF07565"/>
    </source>
</evidence>
<dbReference type="GO" id="GO:0051453">
    <property type="term" value="P:regulation of intracellular pH"/>
    <property type="evidence" value="ECO:0007669"/>
    <property type="project" value="TreeGrafter"/>
</dbReference>
<name>A0A1I7X7I3_HETBA</name>
<dbReference type="GO" id="GO:0008510">
    <property type="term" value="F:sodium:bicarbonate symporter activity"/>
    <property type="evidence" value="ECO:0007669"/>
    <property type="project" value="TreeGrafter"/>
</dbReference>
<dbReference type="Pfam" id="PF07565">
    <property type="entry name" value="Band_3_cyto"/>
    <property type="match status" value="1"/>
</dbReference>
<dbReference type="GO" id="GO:0005452">
    <property type="term" value="F:solute:inorganic anion antiporter activity"/>
    <property type="evidence" value="ECO:0007669"/>
    <property type="project" value="InterPro"/>
</dbReference>
<dbReference type="PANTHER" id="PTHR11453">
    <property type="entry name" value="ANION EXCHANGE PROTEIN"/>
    <property type="match status" value="1"/>
</dbReference>
<dbReference type="WBParaSite" id="Hba_13387">
    <property type="protein sequence ID" value="Hba_13387"/>
    <property type="gene ID" value="Hba_13387"/>
</dbReference>
<dbReference type="SUPFAM" id="SSF55804">
    <property type="entry name" value="Phoshotransferase/anion transport protein"/>
    <property type="match status" value="1"/>
</dbReference>
<feature type="domain" description="Band 3 cytoplasmic" evidence="3">
    <location>
        <begin position="170"/>
        <end position="305"/>
    </location>
</feature>
<feature type="region of interest" description="Disordered" evidence="1">
    <location>
        <begin position="1"/>
        <end position="28"/>
    </location>
</feature>
<dbReference type="InterPro" id="IPR003020">
    <property type="entry name" value="HCO3_transpt_euk"/>
</dbReference>
<sequence>MPGRSLSIAGVPDFRGSQTSLRRRKTSVTEPIRTPTVAAGITENDLLLNPITLSQVVHLGNHAESPVENVRRLVLAHPEEDPPIYSELLKLEIEDGQHTWKQVSRKLFYPLQALSLLYFLILAVRLLYLDAIVNSWLDRGCLSAQIADNVRDCLAAPKHHLGCVPGQNHFDKRDNHISLVRNQKGHIKYVDSESEEEDKIVKLDLREKRRPLKDVIKANHRLIHRIAPSTEAAAILTGQIDELDKPLAAFVRLRLAQDLYPLVPDLPIPTRFIFVLLSPADNYENERINIGRTVGSLMVDEETRTVGMLYATYDNVFDDDTRDAREHGTAIVRTGRLFGGLIQDIK</sequence>
<dbReference type="Gene3D" id="3.40.930.10">
    <property type="entry name" value="Mannitol-specific EII, Chain A"/>
    <property type="match status" value="1"/>
</dbReference>
<dbReference type="GO" id="GO:0008509">
    <property type="term" value="F:monoatomic anion transmembrane transporter activity"/>
    <property type="evidence" value="ECO:0007669"/>
    <property type="project" value="InterPro"/>
</dbReference>
<keyword evidence="2" id="KW-1133">Transmembrane helix</keyword>
<feature type="transmembrane region" description="Helical" evidence="2">
    <location>
        <begin position="107"/>
        <end position="128"/>
    </location>
</feature>
<accession>A0A1I7X7I3</accession>
<protein>
    <submittedName>
        <fullName evidence="5">Band_3_cyto domain-containing protein</fullName>
    </submittedName>
</protein>
<evidence type="ECO:0000256" key="1">
    <source>
        <dbReference type="SAM" id="MobiDB-lite"/>
    </source>
</evidence>